<keyword evidence="3" id="KW-1185">Reference proteome</keyword>
<name>A0A8J7Y435_9EURY</name>
<protein>
    <submittedName>
        <fullName evidence="2">Uncharacterized protein</fullName>
    </submittedName>
</protein>
<evidence type="ECO:0000256" key="1">
    <source>
        <dbReference type="SAM" id="Phobius"/>
    </source>
</evidence>
<dbReference type="EMBL" id="JAHQXF010000001">
    <property type="protein sequence ID" value="MBV0923647.1"/>
    <property type="molecule type" value="Genomic_DNA"/>
</dbReference>
<accession>A0A8J7Y435</accession>
<feature type="transmembrane region" description="Helical" evidence="1">
    <location>
        <begin position="6"/>
        <end position="23"/>
    </location>
</feature>
<gene>
    <name evidence="2" type="ORF">KTS45_05475</name>
</gene>
<dbReference type="Proteomes" id="UP000766550">
    <property type="component" value="Unassembled WGS sequence"/>
</dbReference>
<proteinExistence type="predicted"/>
<evidence type="ECO:0000313" key="2">
    <source>
        <dbReference type="EMBL" id="MBV0923647.1"/>
    </source>
</evidence>
<evidence type="ECO:0000313" key="3">
    <source>
        <dbReference type="Proteomes" id="UP000766550"/>
    </source>
</evidence>
<reference evidence="2 3" key="1">
    <citation type="submission" date="2021-06" db="EMBL/GenBank/DDBJ databases">
        <title>New haloarchaea isolates fom saline soil.</title>
        <authorList>
            <person name="Duran-Viseras A."/>
            <person name="Sanchez-Porro C.S."/>
            <person name="Ventosa A."/>
        </authorList>
    </citation>
    <scope>NUCLEOTIDE SEQUENCE [LARGE SCALE GENOMIC DNA]</scope>
    <source>
        <strain evidence="2 3">JCM 183640</strain>
    </source>
</reference>
<feature type="transmembrane region" description="Helical" evidence="1">
    <location>
        <begin position="55"/>
        <end position="74"/>
    </location>
</feature>
<comment type="caution">
    <text evidence="2">The sequence shown here is derived from an EMBL/GenBank/DDBJ whole genome shotgun (WGS) entry which is preliminary data.</text>
</comment>
<keyword evidence="1" id="KW-1133">Transmembrane helix</keyword>
<keyword evidence="1" id="KW-0472">Membrane</keyword>
<dbReference type="RefSeq" id="WP_162316764.1">
    <property type="nucleotide sequence ID" value="NZ_JAHQXF010000001.1"/>
</dbReference>
<dbReference type="OrthoDB" id="307345at2157"/>
<sequence length="84" mass="8913">MAWQDIIFLTGAAITVGVLYPTLSNKSASVPWATSIPAAALKVVFGVTFLSMDMLLSAMGMLVAAGMWGLIAFFRHPAVRNPVT</sequence>
<organism evidence="2 3">
    <name type="scientific">Haloarcula limicola</name>
    <dbReference type="NCBI Taxonomy" id="1429915"/>
    <lineage>
        <taxon>Archaea</taxon>
        <taxon>Methanobacteriati</taxon>
        <taxon>Methanobacteriota</taxon>
        <taxon>Stenosarchaea group</taxon>
        <taxon>Halobacteria</taxon>
        <taxon>Halobacteriales</taxon>
        <taxon>Haloarculaceae</taxon>
        <taxon>Haloarcula</taxon>
    </lineage>
</organism>
<keyword evidence="1" id="KW-0812">Transmembrane</keyword>
<dbReference type="AlphaFoldDB" id="A0A8J7Y435"/>